<comment type="caution">
    <text evidence="3">The sequence shown here is derived from an EMBL/GenBank/DDBJ whole genome shotgun (WGS) entry which is preliminary data.</text>
</comment>
<gene>
    <name evidence="3" type="ORF">UV11_C0012G0001</name>
</gene>
<accession>A0A0G0ZGY3</accession>
<dbReference type="InterPro" id="IPR056823">
    <property type="entry name" value="TEN-like_YD-shell"/>
</dbReference>
<dbReference type="STRING" id="1618659.UV11_C0012G0001"/>
<protein>
    <submittedName>
        <fullName evidence="3">RHS repeat-associated core domain protein</fullName>
    </submittedName>
</protein>
<evidence type="ECO:0000313" key="4">
    <source>
        <dbReference type="Proteomes" id="UP000034036"/>
    </source>
</evidence>
<dbReference type="Gene3D" id="2.180.10.10">
    <property type="entry name" value="RHS repeat-associated core"/>
    <property type="match status" value="1"/>
</dbReference>
<keyword evidence="1" id="KW-0677">Repeat</keyword>
<dbReference type="Proteomes" id="UP000034036">
    <property type="component" value="Unassembled WGS sequence"/>
</dbReference>
<dbReference type="InterPro" id="IPR050708">
    <property type="entry name" value="T6SS_VgrG/RHS"/>
</dbReference>
<organism evidence="3 4">
    <name type="scientific">Candidatus Giovannonibacteria bacterium GW2011_GWF2_42_19</name>
    <dbReference type="NCBI Taxonomy" id="1618659"/>
    <lineage>
        <taxon>Bacteria</taxon>
        <taxon>Candidatus Giovannoniibacteriota</taxon>
    </lineage>
</organism>
<dbReference type="PANTHER" id="PTHR32305">
    <property type="match status" value="1"/>
</dbReference>
<evidence type="ECO:0000313" key="3">
    <source>
        <dbReference type="EMBL" id="KKS47944.1"/>
    </source>
</evidence>
<feature type="domain" description="Teneurin-like YD-shell" evidence="2">
    <location>
        <begin position="20"/>
        <end position="129"/>
    </location>
</feature>
<dbReference type="EMBL" id="LCDF01000012">
    <property type="protein sequence ID" value="KKS47944.1"/>
    <property type="molecule type" value="Genomic_DNA"/>
</dbReference>
<dbReference type="Pfam" id="PF25023">
    <property type="entry name" value="TEN_YD-shell"/>
    <property type="match status" value="1"/>
</dbReference>
<dbReference type="AlphaFoldDB" id="A0A0G0ZGY3"/>
<evidence type="ECO:0000256" key="1">
    <source>
        <dbReference type="ARBA" id="ARBA00022737"/>
    </source>
</evidence>
<name>A0A0G0ZGY3_9BACT</name>
<dbReference type="PANTHER" id="PTHR32305:SF15">
    <property type="entry name" value="PROTEIN RHSA-RELATED"/>
    <property type="match status" value="1"/>
</dbReference>
<reference evidence="3 4" key="1">
    <citation type="journal article" date="2015" name="Nature">
        <title>rRNA introns, odd ribosomes, and small enigmatic genomes across a large radiation of phyla.</title>
        <authorList>
            <person name="Brown C.T."/>
            <person name="Hug L.A."/>
            <person name="Thomas B.C."/>
            <person name="Sharon I."/>
            <person name="Castelle C.J."/>
            <person name="Singh A."/>
            <person name="Wilkins M.J."/>
            <person name="Williams K.H."/>
            <person name="Banfield J.F."/>
        </authorList>
    </citation>
    <scope>NUCLEOTIDE SEQUENCE [LARGE SCALE GENOMIC DNA]</scope>
</reference>
<sequence length="346" mass="36802">MFLKCLLNGVQITTTPTVSYIHTDHLAGSNALTNDQGELVQLLDYFPYGKARIDSYLGTFNERRKFIGQEYDEGIQLSYLQARYYSGSRGLFLSQDPVFWEIGQTRDGKAALLDPQLQNSYSYARNNPIINKDPEGRFIPQAIALGALYGGITGFAGQVYADYQAGSVSSIGIYSYAAFSGAVTGAGTVVNPFIGAGLATSFSLGRSFAENGGYITAETGVQALAEGTVTGLTAGFLKGLPKIRGPQASKIFGGRYFGGAHGVRYVSEAVFGLGTDIYLKNIQQFTNSTISSASMKSGAAGGSINQLSQAVVGYASTPGANLSDSRFISALRAINEYNNSLVTSKR</sequence>
<proteinExistence type="predicted"/>
<evidence type="ECO:0000259" key="2">
    <source>
        <dbReference type="Pfam" id="PF25023"/>
    </source>
</evidence>
<dbReference type="NCBIfam" id="TIGR03696">
    <property type="entry name" value="Rhs_assc_core"/>
    <property type="match status" value="1"/>
</dbReference>
<dbReference type="InterPro" id="IPR022385">
    <property type="entry name" value="Rhs_assc_core"/>
</dbReference>